<feature type="domain" description="H repeat-associated protein N-terminal" evidence="2">
    <location>
        <begin position="12"/>
        <end position="96"/>
    </location>
</feature>
<dbReference type="Proteomes" id="UP000317093">
    <property type="component" value="Chromosome"/>
</dbReference>
<proteinExistence type="predicted"/>
<dbReference type="AlphaFoldDB" id="A0A518B3Z2"/>
<organism evidence="3 4">
    <name type="scientific">Kolteria novifilia</name>
    <dbReference type="NCBI Taxonomy" id="2527975"/>
    <lineage>
        <taxon>Bacteria</taxon>
        <taxon>Pseudomonadati</taxon>
        <taxon>Planctomycetota</taxon>
        <taxon>Planctomycetia</taxon>
        <taxon>Kolteriales</taxon>
        <taxon>Kolteriaceae</taxon>
        <taxon>Kolteria</taxon>
    </lineage>
</organism>
<keyword evidence="4" id="KW-1185">Reference proteome</keyword>
<dbReference type="PANTHER" id="PTHR30298">
    <property type="entry name" value="H REPEAT-ASSOCIATED PREDICTED TRANSPOSASE"/>
    <property type="match status" value="1"/>
</dbReference>
<evidence type="ECO:0000313" key="3">
    <source>
        <dbReference type="EMBL" id="QDU61695.1"/>
    </source>
</evidence>
<dbReference type="GO" id="GO:0003677">
    <property type="term" value="F:DNA binding"/>
    <property type="evidence" value="ECO:0007669"/>
    <property type="project" value="InterPro"/>
</dbReference>
<dbReference type="PANTHER" id="PTHR30298:SF0">
    <property type="entry name" value="PROTEIN YBFL-RELATED"/>
    <property type="match status" value="1"/>
</dbReference>
<dbReference type="EMBL" id="CP036279">
    <property type="protein sequence ID" value="QDU61695.1"/>
    <property type="molecule type" value="Genomic_DNA"/>
</dbReference>
<accession>A0A518B3Z2</accession>
<name>A0A518B3Z2_9BACT</name>
<evidence type="ECO:0000259" key="2">
    <source>
        <dbReference type="Pfam" id="PF13808"/>
    </source>
</evidence>
<dbReference type="InterPro" id="IPR051698">
    <property type="entry name" value="Transposase_11-like"/>
</dbReference>
<dbReference type="GO" id="GO:0004803">
    <property type="term" value="F:transposase activity"/>
    <property type="evidence" value="ECO:0007669"/>
    <property type="project" value="InterPro"/>
</dbReference>
<dbReference type="InterPro" id="IPR032806">
    <property type="entry name" value="YbfD_N"/>
</dbReference>
<dbReference type="Pfam" id="PF01609">
    <property type="entry name" value="DDE_Tnp_1"/>
    <property type="match status" value="1"/>
</dbReference>
<reference evidence="3 4" key="1">
    <citation type="submission" date="2019-02" db="EMBL/GenBank/DDBJ databases">
        <title>Deep-cultivation of Planctomycetes and their phenomic and genomic characterization uncovers novel biology.</title>
        <authorList>
            <person name="Wiegand S."/>
            <person name="Jogler M."/>
            <person name="Boedeker C."/>
            <person name="Pinto D."/>
            <person name="Vollmers J."/>
            <person name="Rivas-Marin E."/>
            <person name="Kohn T."/>
            <person name="Peeters S.H."/>
            <person name="Heuer A."/>
            <person name="Rast P."/>
            <person name="Oberbeckmann S."/>
            <person name="Bunk B."/>
            <person name="Jeske O."/>
            <person name="Meyerdierks A."/>
            <person name="Storesund J.E."/>
            <person name="Kallscheuer N."/>
            <person name="Luecker S."/>
            <person name="Lage O.M."/>
            <person name="Pohl T."/>
            <person name="Merkel B.J."/>
            <person name="Hornburger P."/>
            <person name="Mueller R.-W."/>
            <person name="Bruemmer F."/>
            <person name="Labrenz M."/>
            <person name="Spormann A.M."/>
            <person name="Op den Camp H."/>
            <person name="Overmann J."/>
            <person name="Amann R."/>
            <person name="Jetten M.S.M."/>
            <person name="Mascher T."/>
            <person name="Medema M.H."/>
            <person name="Devos D.P."/>
            <person name="Kaster A.-K."/>
            <person name="Ovreas L."/>
            <person name="Rohde M."/>
            <person name="Galperin M.Y."/>
            <person name="Jogler C."/>
        </authorList>
    </citation>
    <scope>NUCLEOTIDE SEQUENCE [LARGE SCALE GENOMIC DNA]</scope>
    <source>
        <strain evidence="3 4">Pan216</strain>
    </source>
</reference>
<dbReference type="GO" id="GO:0006313">
    <property type="term" value="P:DNA transposition"/>
    <property type="evidence" value="ECO:0007669"/>
    <property type="project" value="InterPro"/>
</dbReference>
<dbReference type="NCBIfam" id="NF033564">
    <property type="entry name" value="transpos_ISAs1"/>
    <property type="match status" value="1"/>
</dbReference>
<dbReference type="RefSeq" id="WP_145258254.1">
    <property type="nucleotide sequence ID" value="NZ_CP036279.1"/>
</dbReference>
<dbReference type="InterPro" id="IPR047647">
    <property type="entry name" value="ISAs1_transpos"/>
</dbReference>
<evidence type="ECO:0000259" key="1">
    <source>
        <dbReference type="Pfam" id="PF01609"/>
    </source>
</evidence>
<dbReference type="OrthoDB" id="291219at2"/>
<gene>
    <name evidence="3" type="ORF">Pan216_25570</name>
</gene>
<evidence type="ECO:0000313" key="4">
    <source>
        <dbReference type="Proteomes" id="UP000317093"/>
    </source>
</evidence>
<feature type="domain" description="Transposase IS4-like" evidence="1">
    <location>
        <begin position="104"/>
        <end position="341"/>
    </location>
</feature>
<sequence length="378" mass="42156">MCQDLVAVFTPFENLTDPRVERTRAHELFDMVVVALCGTIAGSDSWADVERFGKERLDWLRTFLRLENGIASHDTFGRVFARLDPAELTNCVQQWLADVSRDLGRHVAIDGKTLRGSFDKAAGRNPLHLMSAWASEARLTLGQVAVDSKSNEITAIPLLLELLDLDGATVTIDAMGCQKEIAAKIAERGGDYVLALKGNHEKLHEAVQGEFLQAAEGDFQTPGVRRHVTVETSHGRDERREYTIMPAPKTLPGFEDWVGLLSIGMVLRLINTHDGVERAEISYFLTSLPPKVKAFARAVRRHWSIENQLHWVLDVTFTEDASRIRKQRGPQTAAMLRRLAVSIISSDTSVKDSIRGKRYSASLSTEVLERILLSFVAK</sequence>
<protein>
    <submittedName>
        <fullName evidence="3">Transposase DDE domain protein</fullName>
    </submittedName>
</protein>
<dbReference type="Pfam" id="PF13808">
    <property type="entry name" value="DDE_Tnp_1_assoc"/>
    <property type="match status" value="1"/>
</dbReference>
<dbReference type="InterPro" id="IPR002559">
    <property type="entry name" value="Transposase_11"/>
</dbReference>
<dbReference type="KEGG" id="knv:Pan216_25570"/>